<evidence type="ECO:0000313" key="7">
    <source>
        <dbReference type="Proteomes" id="UP001383192"/>
    </source>
</evidence>
<sequence>MPVYDAFDAQMDQYKRTPLHVAALLERRVRVLVYAGNYDFICNWVGNERWTKELEWSGQDKFVREPLREWLIDGVKAGVTRNFGGFTFATIEGGGHMASSNGSTARVIRASKEMAVRK</sequence>
<protein>
    <recommendedName>
        <fullName evidence="8">Serine carboxypeptidase</fullName>
    </recommendedName>
</protein>
<comment type="similarity">
    <text evidence="1">Belongs to the peptidase S10 family.</text>
</comment>
<proteinExistence type="inferred from homology"/>
<comment type="caution">
    <text evidence="6">The sequence shown here is derived from an EMBL/GenBank/DDBJ whole genome shotgun (WGS) entry which is preliminary data.</text>
</comment>
<keyword evidence="4" id="KW-0378">Hydrolase</keyword>
<evidence type="ECO:0000256" key="2">
    <source>
        <dbReference type="ARBA" id="ARBA00022645"/>
    </source>
</evidence>
<dbReference type="GO" id="GO:0004185">
    <property type="term" value="F:serine-type carboxypeptidase activity"/>
    <property type="evidence" value="ECO:0007669"/>
    <property type="project" value="InterPro"/>
</dbReference>
<dbReference type="GO" id="GO:0006508">
    <property type="term" value="P:proteolysis"/>
    <property type="evidence" value="ECO:0007669"/>
    <property type="project" value="UniProtKB-KW"/>
</dbReference>
<evidence type="ECO:0000256" key="1">
    <source>
        <dbReference type="ARBA" id="ARBA00009431"/>
    </source>
</evidence>
<dbReference type="Pfam" id="PF00450">
    <property type="entry name" value="Peptidase_S10"/>
    <property type="match status" value="1"/>
</dbReference>
<dbReference type="Proteomes" id="UP001383192">
    <property type="component" value="Unassembled WGS sequence"/>
</dbReference>
<keyword evidence="2" id="KW-0121">Carboxypeptidase</keyword>
<evidence type="ECO:0000256" key="3">
    <source>
        <dbReference type="ARBA" id="ARBA00022670"/>
    </source>
</evidence>
<name>A0AAW0D7N5_9AGAR</name>
<dbReference type="InterPro" id="IPR029058">
    <property type="entry name" value="AB_hydrolase_fold"/>
</dbReference>
<dbReference type="InterPro" id="IPR001563">
    <property type="entry name" value="Peptidase_S10"/>
</dbReference>
<dbReference type="EMBL" id="JAYKXP010000021">
    <property type="protein sequence ID" value="KAK7047202.1"/>
    <property type="molecule type" value="Genomic_DNA"/>
</dbReference>
<evidence type="ECO:0008006" key="8">
    <source>
        <dbReference type="Google" id="ProtNLM"/>
    </source>
</evidence>
<organism evidence="6 7">
    <name type="scientific">Paramarasmius palmivorus</name>
    <dbReference type="NCBI Taxonomy" id="297713"/>
    <lineage>
        <taxon>Eukaryota</taxon>
        <taxon>Fungi</taxon>
        <taxon>Dikarya</taxon>
        <taxon>Basidiomycota</taxon>
        <taxon>Agaricomycotina</taxon>
        <taxon>Agaricomycetes</taxon>
        <taxon>Agaricomycetidae</taxon>
        <taxon>Agaricales</taxon>
        <taxon>Marasmiineae</taxon>
        <taxon>Marasmiaceae</taxon>
        <taxon>Paramarasmius</taxon>
    </lineage>
</organism>
<keyword evidence="3" id="KW-0645">Protease</keyword>
<accession>A0AAW0D7N5</accession>
<evidence type="ECO:0000313" key="6">
    <source>
        <dbReference type="EMBL" id="KAK7047202.1"/>
    </source>
</evidence>
<evidence type="ECO:0000256" key="4">
    <source>
        <dbReference type="ARBA" id="ARBA00022801"/>
    </source>
</evidence>
<keyword evidence="7" id="KW-1185">Reference proteome</keyword>
<keyword evidence="5" id="KW-0325">Glycoprotein</keyword>
<dbReference type="Gene3D" id="3.40.50.1820">
    <property type="entry name" value="alpha/beta hydrolase"/>
    <property type="match status" value="1"/>
</dbReference>
<dbReference type="SUPFAM" id="SSF53474">
    <property type="entry name" value="alpha/beta-Hydrolases"/>
    <property type="match status" value="1"/>
</dbReference>
<reference evidence="6 7" key="1">
    <citation type="submission" date="2024-01" db="EMBL/GenBank/DDBJ databases">
        <title>A draft genome for a cacao thread blight-causing isolate of Paramarasmius palmivorus.</title>
        <authorList>
            <person name="Baruah I.K."/>
            <person name="Bukari Y."/>
            <person name="Amoako-Attah I."/>
            <person name="Meinhardt L.W."/>
            <person name="Bailey B.A."/>
            <person name="Cohen S.P."/>
        </authorList>
    </citation>
    <scope>NUCLEOTIDE SEQUENCE [LARGE SCALE GENOMIC DNA]</scope>
    <source>
        <strain evidence="6 7">GH-12</strain>
    </source>
</reference>
<gene>
    <name evidence="6" type="ORF">VNI00_006868</name>
</gene>
<evidence type="ECO:0000256" key="5">
    <source>
        <dbReference type="ARBA" id="ARBA00023180"/>
    </source>
</evidence>
<dbReference type="AlphaFoldDB" id="A0AAW0D7N5"/>